<protein>
    <submittedName>
        <fullName evidence="1">Uncharacterized protein</fullName>
    </submittedName>
</protein>
<dbReference type="HOGENOM" id="CLU_3118611_0_0_9"/>
<reference evidence="1 2" key="2">
    <citation type="submission" date="2009-02" db="EMBL/GenBank/DDBJ databases">
        <title>Draft genome sequence of Holdemania filiformis DSM 12042.</title>
        <authorList>
            <person name="Sudarsanam P."/>
            <person name="Ley R."/>
            <person name="Guruge J."/>
            <person name="Turnbaugh P.J."/>
            <person name="Mahowald M."/>
            <person name="Liep D."/>
            <person name="Gordon J."/>
        </authorList>
    </citation>
    <scope>NUCLEOTIDE SEQUENCE [LARGE SCALE GENOMIC DNA]</scope>
    <source>
        <strain evidence="1 2">DSM 12042</strain>
    </source>
</reference>
<reference evidence="1 2" key="1">
    <citation type="submission" date="2008-12" db="EMBL/GenBank/DDBJ databases">
        <authorList>
            <person name="Fulton L."/>
            <person name="Clifton S."/>
            <person name="Fulton B."/>
            <person name="Xu J."/>
            <person name="Minx P."/>
            <person name="Pepin K.H."/>
            <person name="Johnson M."/>
            <person name="Bhonagiri V."/>
            <person name="Nash W.E."/>
            <person name="Mardis E.R."/>
            <person name="Wilson R.K."/>
        </authorList>
    </citation>
    <scope>NUCLEOTIDE SEQUENCE [LARGE SCALE GENOMIC DNA]</scope>
    <source>
        <strain evidence="1 2">DSM 12042</strain>
    </source>
</reference>
<accession>B9YC36</accession>
<dbReference type="EMBL" id="ACCF01000212">
    <property type="protein sequence ID" value="EEF66457.1"/>
    <property type="molecule type" value="Genomic_DNA"/>
</dbReference>
<organism evidence="1 2">
    <name type="scientific">Holdemania filiformis DSM 12042</name>
    <dbReference type="NCBI Taxonomy" id="545696"/>
    <lineage>
        <taxon>Bacteria</taxon>
        <taxon>Bacillati</taxon>
        <taxon>Bacillota</taxon>
        <taxon>Erysipelotrichia</taxon>
        <taxon>Erysipelotrichales</taxon>
        <taxon>Erysipelotrichaceae</taxon>
        <taxon>Holdemania</taxon>
    </lineage>
</organism>
<dbReference type="Proteomes" id="UP000005950">
    <property type="component" value="Unassembled WGS sequence"/>
</dbReference>
<gene>
    <name evidence="1" type="ORF">HOLDEFILI_03397</name>
</gene>
<comment type="caution">
    <text evidence="1">The sequence shown here is derived from an EMBL/GenBank/DDBJ whole genome shotgun (WGS) entry which is preliminary data.</text>
</comment>
<evidence type="ECO:0000313" key="1">
    <source>
        <dbReference type="EMBL" id="EEF66457.1"/>
    </source>
</evidence>
<proteinExistence type="predicted"/>
<evidence type="ECO:0000313" key="2">
    <source>
        <dbReference type="Proteomes" id="UP000005950"/>
    </source>
</evidence>
<name>B9YC36_9FIRM</name>
<dbReference type="AlphaFoldDB" id="B9YC36"/>
<dbReference type="STRING" id="545696.HOLDEFILI_03397"/>
<sequence>MNSNLRKILNRKNCDRFHSDFHRQFFKETLNNEKKKRRKILKNNGSEHSE</sequence>